<evidence type="ECO:0000256" key="12">
    <source>
        <dbReference type="SAM" id="MobiDB-lite"/>
    </source>
</evidence>
<dbReference type="FunFam" id="1.10.238.10:FF:000251">
    <property type="entry name" value="Calmodulin-related protein 97A"/>
    <property type="match status" value="1"/>
</dbReference>
<evidence type="ECO:0000256" key="8">
    <source>
        <dbReference type="ARBA" id="ARBA00023136"/>
    </source>
</evidence>
<dbReference type="SUPFAM" id="SSF47473">
    <property type="entry name" value="EF-hand"/>
    <property type="match status" value="1"/>
</dbReference>
<keyword evidence="5" id="KW-0479">Metal-binding</keyword>
<evidence type="ECO:0000256" key="1">
    <source>
        <dbReference type="ARBA" id="ARBA00003291"/>
    </source>
</evidence>
<protein>
    <submittedName>
        <fullName evidence="14">Hypothetical_protein</fullName>
    </submittedName>
</protein>
<dbReference type="PANTHER" id="PTHR23048">
    <property type="entry name" value="MYOSIN LIGHT CHAIN 1, 3"/>
    <property type="match status" value="1"/>
</dbReference>
<feature type="domain" description="EF-hand" evidence="13">
    <location>
        <begin position="116"/>
        <end position="151"/>
    </location>
</feature>
<dbReference type="PROSITE" id="PS00018">
    <property type="entry name" value="EF_HAND_1"/>
    <property type="match status" value="4"/>
</dbReference>
<dbReference type="InterPro" id="IPR018247">
    <property type="entry name" value="EF_Hand_1_Ca_BS"/>
</dbReference>
<evidence type="ECO:0000256" key="11">
    <source>
        <dbReference type="ARBA" id="ARBA00023289"/>
    </source>
</evidence>
<keyword evidence="11" id="KW-0636">Prenylation</keyword>
<evidence type="ECO:0000256" key="5">
    <source>
        <dbReference type="ARBA" id="ARBA00022723"/>
    </source>
</evidence>
<evidence type="ECO:0000256" key="9">
    <source>
        <dbReference type="ARBA" id="ARBA00023139"/>
    </source>
</evidence>
<dbReference type="SMART" id="SM00054">
    <property type="entry name" value="EFh"/>
    <property type="match status" value="4"/>
</dbReference>
<evidence type="ECO:0000256" key="7">
    <source>
        <dbReference type="ARBA" id="ARBA00022837"/>
    </source>
</evidence>
<dbReference type="InterPro" id="IPR011992">
    <property type="entry name" value="EF-hand-dom_pair"/>
</dbReference>
<evidence type="ECO:0000256" key="4">
    <source>
        <dbReference type="ARBA" id="ARBA00022481"/>
    </source>
</evidence>
<proteinExistence type="inferred from homology"/>
<keyword evidence="8" id="KW-0472">Membrane</keyword>
<evidence type="ECO:0000256" key="6">
    <source>
        <dbReference type="ARBA" id="ARBA00022737"/>
    </source>
</evidence>
<reference evidence="14" key="1">
    <citation type="submission" date="2010-10" db="EMBL/GenBank/DDBJ databases">
        <authorList>
            <person name="Genoscope - CEA"/>
        </authorList>
    </citation>
    <scope>NUCLEOTIDE SEQUENCE</scope>
</reference>
<comment type="function">
    <text evidence="1">Potential calcium sensor.</text>
</comment>
<evidence type="ECO:0000313" key="14">
    <source>
        <dbReference type="EMBL" id="CBX24386.1"/>
    </source>
</evidence>
<keyword evidence="4" id="KW-0488">Methylation</keyword>
<dbReference type="GO" id="GO:0005509">
    <property type="term" value="F:calcium ion binding"/>
    <property type="evidence" value="ECO:0007669"/>
    <property type="project" value="InterPro"/>
</dbReference>
<dbReference type="PANTHER" id="PTHR23048:SF54">
    <property type="entry name" value="EF-HAND DOMAIN-CONTAINING PROTEIN"/>
    <property type="match status" value="1"/>
</dbReference>
<comment type="similarity">
    <text evidence="3">Belongs to the calmodulin family.</text>
</comment>
<evidence type="ECO:0000259" key="13">
    <source>
        <dbReference type="PROSITE" id="PS50222"/>
    </source>
</evidence>
<dbReference type="GO" id="GO:0016020">
    <property type="term" value="C:membrane"/>
    <property type="evidence" value="ECO:0007669"/>
    <property type="project" value="UniProtKB-SubCell"/>
</dbReference>
<dbReference type="PROSITE" id="PS50222">
    <property type="entry name" value="EF_HAND_2"/>
    <property type="match status" value="4"/>
</dbReference>
<feature type="domain" description="EF-hand" evidence="13">
    <location>
        <begin position="7"/>
        <end position="42"/>
    </location>
</feature>
<organism evidence="14">
    <name type="scientific">Oryza glaberrima</name>
    <name type="common">African rice</name>
    <dbReference type="NCBI Taxonomy" id="4538"/>
    <lineage>
        <taxon>Eukaryota</taxon>
        <taxon>Viridiplantae</taxon>
        <taxon>Streptophyta</taxon>
        <taxon>Embryophyta</taxon>
        <taxon>Tracheophyta</taxon>
        <taxon>Spermatophyta</taxon>
        <taxon>Magnoliopsida</taxon>
        <taxon>Liliopsida</taxon>
        <taxon>Poales</taxon>
        <taxon>Poaceae</taxon>
        <taxon>BOP clade</taxon>
        <taxon>Oryzoideae</taxon>
        <taxon>Oryzeae</taxon>
        <taxon>Oryzinae</taxon>
        <taxon>Oryza</taxon>
    </lineage>
</organism>
<evidence type="ECO:0000256" key="10">
    <source>
        <dbReference type="ARBA" id="ARBA00023288"/>
    </source>
</evidence>
<keyword evidence="7" id="KW-0106">Calcium</keyword>
<keyword evidence="9" id="KW-0564">Palmitate</keyword>
<dbReference type="Gene3D" id="1.10.238.10">
    <property type="entry name" value="EF-hand"/>
    <property type="match status" value="2"/>
</dbReference>
<name>G2XLC7_ORYGL</name>
<dbReference type="GO" id="GO:0016460">
    <property type="term" value="C:myosin II complex"/>
    <property type="evidence" value="ECO:0007669"/>
    <property type="project" value="TreeGrafter"/>
</dbReference>
<feature type="domain" description="EF-hand" evidence="13">
    <location>
        <begin position="43"/>
        <end position="78"/>
    </location>
</feature>
<keyword evidence="6" id="KW-0677">Repeat</keyword>
<dbReference type="AlphaFoldDB" id="G2XLC7"/>
<gene>
    <name evidence="14" type="primary">Ogl12g0051E04_13</name>
</gene>
<keyword evidence="10" id="KW-0449">Lipoprotein</keyword>
<sequence length="220" mass="24265">MDHLTKEQIAEFREAFNLFDKDGDGTITSKELGTVMGSLGQSPTEAELKKMVEEVDADGSGSIEFEEFLGLLARKLRDTGAEDDIRDAFRVFDKDQNGFITPDELRHVMANLGDPLSDDELADMLHEADSDGDGQINYNEFLKVMMAKRRQNMMEGHGSGGHRSSNSHKKSGCCGPNSSCSDLHTKLDTQNPLSDQLHLSYHKGSLTNKSSIYNTSGDQT</sequence>
<dbReference type="FunFam" id="1.10.238.10:FF:000398">
    <property type="entry name" value="Calmodulin-like protein 3"/>
    <property type="match status" value="1"/>
</dbReference>
<feature type="domain" description="EF-hand" evidence="13">
    <location>
        <begin position="80"/>
        <end position="115"/>
    </location>
</feature>
<dbReference type="EMBL" id="FQ377947">
    <property type="protein sequence ID" value="CBX24386.1"/>
    <property type="molecule type" value="Genomic_DNA"/>
</dbReference>
<evidence type="ECO:0000256" key="3">
    <source>
        <dbReference type="ARBA" id="ARBA00009763"/>
    </source>
</evidence>
<dbReference type="Pfam" id="PF13499">
    <property type="entry name" value="EF-hand_7"/>
    <property type="match status" value="2"/>
</dbReference>
<accession>G2XLC7</accession>
<dbReference type="InterPro" id="IPR002048">
    <property type="entry name" value="EF_hand_dom"/>
</dbReference>
<dbReference type="CDD" id="cd00051">
    <property type="entry name" value="EFh"/>
    <property type="match status" value="2"/>
</dbReference>
<evidence type="ECO:0000256" key="2">
    <source>
        <dbReference type="ARBA" id="ARBA00004635"/>
    </source>
</evidence>
<feature type="region of interest" description="Disordered" evidence="12">
    <location>
        <begin position="154"/>
        <end position="176"/>
    </location>
</feature>
<dbReference type="InterPro" id="IPR050230">
    <property type="entry name" value="CALM/Myosin/TropC-like"/>
</dbReference>
<comment type="subcellular location">
    <subcellularLocation>
        <location evidence="2">Membrane</location>
        <topology evidence="2">Lipid-anchor</topology>
    </subcellularLocation>
</comment>